<evidence type="ECO:0000313" key="2">
    <source>
        <dbReference type="Proteomes" id="UP000008544"/>
    </source>
</evidence>
<dbReference type="Proteomes" id="UP000008544">
    <property type="component" value="Chromosome"/>
</dbReference>
<dbReference type="STRING" id="477974.Daud_0890"/>
<name>B1I348_DESAP</name>
<keyword evidence="2" id="KW-1185">Reference proteome</keyword>
<accession>B1I348</accession>
<reference evidence="2" key="1">
    <citation type="submission" date="2007-10" db="EMBL/GenBank/DDBJ databases">
        <title>Complete sequence of chromosome of Desulforudis audaxviator MP104C.</title>
        <authorList>
            <person name="Copeland A."/>
            <person name="Lucas S."/>
            <person name="Lapidus A."/>
            <person name="Barry K."/>
            <person name="Glavina del Rio T."/>
            <person name="Dalin E."/>
            <person name="Tice H."/>
            <person name="Bruce D."/>
            <person name="Pitluck S."/>
            <person name="Lowry S.R."/>
            <person name="Larimer F."/>
            <person name="Land M.L."/>
            <person name="Hauser L."/>
            <person name="Kyrpides N."/>
            <person name="Ivanova N.N."/>
            <person name="Richardson P."/>
        </authorList>
    </citation>
    <scope>NUCLEOTIDE SEQUENCE [LARGE SCALE GENOMIC DNA]</scope>
    <source>
        <strain evidence="2">MP104C</strain>
    </source>
</reference>
<dbReference type="EMBL" id="CP000860">
    <property type="protein sequence ID" value="ACA59403.1"/>
    <property type="molecule type" value="Genomic_DNA"/>
</dbReference>
<dbReference type="RefSeq" id="WP_012301989.1">
    <property type="nucleotide sequence ID" value="NC_010424.1"/>
</dbReference>
<proteinExistence type="predicted"/>
<protein>
    <submittedName>
        <fullName evidence="1">Uncharacterized protein</fullName>
    </submittedName>
</protein>
<organism evidence="1 2">
    <name type="scientific">Desulforudis audaxviator (strain MP104C)</name>
    <dbReference type="NCBI Taxonomy" id="477974"/>
    <lineage>
        <taxon>Bacteria</taxon>
        <taxon>Bacillati</taxon>
        <taxon>Bacillota</taxon>
        <taxon>Clostridia</taxon>
        <taxon>Thermoanaerobacterales</taxon>
        <taxon>Candidatus Desulforudaceae</taxon>
        <taxon>Candidatus Desulforudis</taxon>
    </lineage>
</organism>
<evidence type="ECO:0000313" key="1">
    <source>
        <dbReference type="EMBL" id="ACA59403.1"/>
    </source>
</evidence>
<gene>
    <name evidence="1" type="ordered locus">Daud_0890</name>
</gene>
<reference evidence="1 2" key="2">
    <citation type="journal article" date="2008" name="Science">
        <title>Environmental genomics reveals a single-species ecosystem deep within Earth.</title>
        <authorList>
            <person name="Chivian D."/>
            <person name="Brodie E.L."/>
            <person name="Alm E.J."/>
            <person name="Culley D.E."/>
            <person name="Dehal P.S."/>
            <person name="Desantis T.Z."/>
            <person name="Gihring T.M."/>
            <person name="Lapidus A."/>
            <person name="Lin L.H."/>
            <person name="Lowry S.R."/>
            <person name="Moser D.P."/>
            <person name="Richardson P.M."/>
            <person name="Southam G."/>
            <person name="Wanger G."/>
            <person name="Pratt L.M."/>
            <person name="Andersen G.L."/>
            <person name="Hazen T.C."/>
            <person name="Brockman F.J."/>
            <person name="Arkin A.P."/>
            <person name="Onstott T.C."/>
        </authorList>
    </citation>
    <scope>NUCLEOTIDE SEQUENCE [LARGE SCALE GENOMIC DNA]</scope>
    <source>
        <strain evidence="1 2">MP104C</strain>
    </source>
</reference>
<dbReference type="KEGG" id="dau:Daud_0890"/>
<dbReference type="HOGENOM" id="CLU_2896684_0_0_9"/>
<sequence length="62" mass="6906">MDFCDVLLLKVELDQDENAADTAAAVAQQAKEILRFTCQVETVPSGTFSDGDRNILDTRTWE</sequence>
<dbReference type="AlphaFoldDB" id="B1I348"/>